<sequence>MTSVARLTSYSDRSCSPHETLARITPSLLKYGITRLARLTDLDRIGIPVWNAIAPNSRSIVINQGKGIEDIDAKVSAAMEALERAVGGNPQIEVRLASVRQLESEGSFAEPLDCLILAGQDDVRPEEMLRWVQGYDIIADRHVWVPYEAILLDDTRSNRFWQSSDGLASGNIRVEATFHGLLERIERDAEVLWQFASVAEKSASCIDINSFRDPVLSSLAQRVRDAGFRLQMFNRTSDIGVPCFEAFIAPDTPSGGELRYIEVTYGAGAHPNPGRAAIRAVTEAAQSRLTFISGARDDIHPETFARPLPAHLREVLFIEPAHEAHTPDTTPGGTIHDMLRDVIARLMAVGVTSAIAVDMNSEEEDFSVVKMLVPQLENLDGRRKRRFGPRALKRILKSR</sequence>
<dbReference type="EMBL" id="RJJT01000006">
    <property type="protein sequence ID" value="RSB81112.1"/>
    <property type="molecule type" value="Genomic_DNA"/>
</dbReference>
<organism evidence="2 3">
    <name type="scientific">Rhizobium pisi</name>
    <dbReference type="NCBI Taxonomy" id="574561"/>
    <lineage>
        <taxon>Bacteria</taxon>
        <taxon>Pseudomonadati</taxon>
        <taxon>Pseudomonadota</taxon>
        <taxon>Alphaproteobacteria</taxon>
        <taxon>Hyphomicrobiales</taxon>
        <taxon>Rhizobiaceae</taxon>
        <taxon>Rhizobium/Agrobacterium group</taxon>
        <taxon>Rhizobium</taxon>
    </lineage>
</organism>
<protein>
    <recommendedName>
        <fullName evidence="1">YcaO domain-containing protein</fullName>
    </recommendedName>
</protein>
<dbReference type="RefSeq" id="WP_125845053.1">
    <property type="nucleotide sequence ID" value="NZ_JACHXH010000005.1"/>
</dbReference>
<dbReference type="Gene3D" id="3.30.160.660">
    <property type="match status" value="1"/>
</dbReference>
<comment type="caution">
    <text evidence="2">The sequence shown here is derived from an EMBL/GenBank/DDBJ whole genome shotgun (WGS) entry which is preliminary data.</text>
</comment>
<evidence type="ECO:0000259" key="1">
    <source>
        <dbReference type="PROSITE" id="PS51664"/>
    </source>
</evidence>
<dbReference type="Pfam" id="PF02624">
    <property type="entry name" value="YcaO"/>
    <property type="match status" value="1"/>
</dbReference>
<dbReference type="OrthoDB" id="109999at2"/>
<dbReference type="AlphaFoldDB" id="A0A3R9C3F1"/>
<dbReference type="NCBIfam" id="TIGR00702">
    <property type="entry name" value="YcaO-type kinase domain"/>
    <property type="match status" value="1"/>
</dbReference>
<gene>
    <name evidence="2" type="ORF">EFD55_10960</name>
</gene>
<accession>A0A3R9C3F1</accession>
<evidence type="ECO:0000313" key="3">
    <source>
        <dbReference type="Proteomes" id="UP000277279"/>
    </source>
</evidence>
<feature type="domain" description="YcaO" evidence="1">
    <location>
        <begin position="65"/>
        <end position="399"/>
    </location>
</feature>
<dbReference type="Proteomes" id="UP000277279">
    <property type="component" value="Unassembled WGS sequence"/>
</dbReference>
<reference evidence="2 3" key="1">
    <citation type="submission" date="2018-11" db="EMBL/GenBank/DDBJ databases">
        <authorList>
            <person name="Huo Y."/>
        </authorList>
    </citation>
    <scope>NUCLEOTIDE SEQUENCE [LARGE SCALE GENOMIC DNA]</scope>
    <source>
        <strain evidence="2 3">DSM 30132</strain>
    </source>
</reference>
<proteinExistence type="predicted"/>
<evidence type="ECO:0000313" key="2">
    <source>
        <dbReference type="EMBL" id="RSB81112.1"/>
    </source>
</evidence>
<name>A0A3R9C3F1_9HYPH</name>
<dbReference type="PANTHER" id="PTHR37809:SF1">
    <property type="entry name" value="RIBOSOMAL PROTEIN S12 METHYLTHIOTRANSFERASE ACCESSORY FACTOR YCAO"/>
    <property type="match status" value="1"/>
</dbReference>
<dbReference type="PANTHER" id="PTHR37809">
    <property type="entry name" value="RIBOSOMAL PROTEIN S12 METHYLTHIOTRANSFERASE ACCESSORY FACTOR YCAO"/>
    <property type="match status" value="1"/>
</dbReference>
<dbReference type="InterPro" id="IPR003776">
    <property type="entry name" value="YcaO-like_dom"/>
</dbReference>
<dbReference type="PROSITE" id="PS51664">
    <property type="entry name" value="YCAO"/>
    <property type="match status" value="1"/>
</dbReference>